<dbReference type="OrthoDB" id="9771846at2"/>
<sequence length="275" mass="30987">MNISVVIPSLGGNLCNTLDSINSSSVYPDEIIICLPNDSHSVKNSDRYKNVTVIYAERYGQVYQRIVGFHQAKGDYIFQADDDILLDNQCLEKLVSSLKGLPRVSTVSPCLFNINGEPFYKNSKTTLLATYYYLVNGRHGYKPGGVTLAGTNIGVNPDDVTSNLVKVEWQPGGCVLHRRENLVLEDFYPYKGKAYCEDLIHSFLLRQAGVGLFVNTHAKCTAFLNPRPSLLNELVPDFKIRLYFVNMASLSRVRMLIHYMIYIIRSIVITFVSKK</sequence>
<dbReference type="CDD" id="cd00761">
    <property type="entry name" value="Glyco_tranf_GTA_type"/>
    <property type="match status" value="1"/>
</dbReference>
<dbReference type="Gene3D" id="3.90.550.10">
    <property type="entry name" value="Spore Coat Polysaccharide Biosynthesis Protein SpsA, Chain A"/>
    <property type="match status" value="1"/>
</dbReference>
<dbReference type="InterPro" id="IPR001173">
    <property type="entry name" value="Glyco_trans_2-like"/>
</dbReference>
<dbReference type="EMBL" id="CP010552">
    <property type="protein sequence ID" value="ALE52127.1"/>
    <property type="molecule type" value="Genomic_DNA"/>
</dbReference>
<keyword evidence="3" id="KW-1185">Reference proteome</keyword>
<dbReference type="AlphaFoldDB" id="A0A0M4NWG9"/>
<protein>
    <recommendedName>
        <fullName evidence="1">Glycosyltransferase 2-like domain-containing protein</fullName>
    </recommendedName>
</protein>
<evidence type="ECO:0000259" key="1">
    <source>
        <dbReference type="Pfam" id="PF00535"/>
    </source>
</evidence>
<organism evidence="2 3">
    <name type="scientific">Candidatus Thioglobus autotrophicus</name>
    <dbReference type="NCBI Taxonomy" id="1705394"/>
    <lineage>
        <taxon>Bacteria</taxon>
        <taxon>Pseudomonadati</taxon>
        <taxon>Pseudomonadota</taxon>
        <taxon>Gammaproteobacteria</taxon>
        <taxon>Candidatus Pseudothioglobaceae</taxon>
        <taxon>Candidatus Thioglobus</taxon>
    </lineage>
</organism>
<proteinExistence type="predicted"/>
<name>A0A0M4NWG9_9GAMM</name>
<dbReference type="KEGG" id="tho:SP60_02045"/>
<dbReference type="InterPro" id="IPR029044">
    <property type="entry name" value="Nucleotide-diphossugar_trans"/>
</dbReference>
<dbReference type="STRING" id="1705394.SP60_02045"/>
<dbReference type="Proteomes" id="UP000058020">
    <property type="component" value="Chromosome"/>
</dbReference>
<dbReference type="SUPFAM" id="SSF53448">
    <property type="entry name" value="Nucleotide-diphospho-sugar transferases"/>
    <property type="match status" value="1"/>
</dbReference>
<gene>
    <name evidence="2" type="ORF">SP60_02045</name>
</gene>
<dbReference type="Pfam" id="PF00535">
    <property type="entry name" value="Glycos_transf_2"/>
    <property type="match status" value="1"/>
</dbReference>
<evidence type="ECO:0000313" key="2">
    <source>
        <dbReference type="EMBL" id="ALE52127.1"/>
    </source>
</evidence>
<dbReference type="RefSeq" id="WP_053951058.1">
    <property type="nucleotide sequence ID" value="NZ_CP010552.1"/>
</dbReference>
<feature type="domain" description="Glycosyltransferase 2-like" evidence="1">
    <location>
        <begin position="4"/>
        <end position="126"/>
    </location>
</feature>
<accession>A0A0M4NWG9</accession>
<evidence type="ECO:0000313" key="3">
    <source>
        <dbReference type="Proteomes" id="UP000058020"/>
    </source>
</evidence>
<reference evidence="2 3" key="1">
    <citation type="journal article" date="2015" name="Genome Announc.">
        <title>Genome Sequence of 'Candidatus Thioglobus autotrophica' Strain EF1, a Chemoautotroph from the SUP05 Clade of Marine Gammaproteobacteria.</title>
        <authorList>
            <person name="Shah V."/>
            <person name="Morris R.M."/>
        </authorList>
    </citation>
    <scope>NUCLEOTIDE SEQUENCE [LARGE SCALE GENOMIC DNA]</scope>
    <source>
        <strain evidence="2 3">EF1</strain>
    </source>
</reference>